<evidence type="ECO:0000256" key="8">
    <source>
        <dbReference type="SAM" id="Phobius"/>
    </source>
</evidence>
<reference evidence="9" key="1">
    <citation type="submission" date="2021-03" db="EMBL/GenBank/DDBJ databases">
        <title>Genomic Encyclopedia of Type Strains, Phase IV (KMG-IV): sequencing the most valuable type-strain genomes for metagenomic binning, comparative biology and taxonomic classification.</title>
        <authorList>
            <person name="Goeker M."/>
        </authorList>
    </citation>
    <scope>NUCLEOTIDE SEQUENCE</scope>
    <source>
        <strain evidence="9">DSM 26232</strain>
    </source>
</reference>
<dbReference type="GO" id="GO:0005886">
    <property type="term" value="C:plasma membrane"/>
    <property type="evidence" value="ECO:0007669"/>
    <property type="project" value="UniProtKB-SubCell"/>
</dbReference>
<dbReference type="PANTHER" id="PTHR33908">
    <property type="entry name" value="MANNOSYLTRANSFERASE YKCB-RELATED"/>
    <property type="match status" value="1"/>
</dbReference>
<dbReference type="RefSeq" id="WP_209490969.1">
    <property type="nucleotide sequence ID" value="NZ_JAGGLC010000002.1"/>
</dbReference>
<evidence type="ECO:0008006" key="11">
    <source>
        <dbReference type="Google" id="ProtNLM"/>
    </source>
</evidence>
<dbReference type="InterPro" id="IPR050297">
    <property type="entry name" value="LipidA_mod_glycosyltrf_83"/>
</dbReference>
<dbReference type="GO" id="GO:0016763">
    <property type="term" value="F:pentosyltransferase activity"/>
    <property type="evidence" value="ECO:0007669"/>
    <property type="project" value="TreeGrafter"/>
</dbReference>
<gene>
    <name evidence="9" type="ORF">J2753_001174</name>
</gene>
<keyword evidence="4" id="KW-0808">Transferase</keyword>
<feature type="transmembrane region" description="Helical" evidence="8">
    <location>
        <begin position="148"/>
        <end position="168"/>
    </location>
</feature>
<feature type="transmembrane region" description="Helical" evidence="8">
    <location>
        <begin position="12"/>
        <end position="33"/>
    </location>
</feature>
<feature type="transmembrane region" description="Helical" evidence="8">
    <location>
        <begin position="255"/>
        <end position="280"/>
    </location>
</feature>
<name>A0A8T4GW50_9EURY</name>
<dbReference type="Proteomes" id="UP000823736">
    <property type="component" value="Unassembled WGS sequence"/>
</dbReference>
<proteinExistence type="predicted"/>
<evidence type="ECO:0000256" key="3">
    <source>
        <dbReference type="ARBA" id="ARBA00022676"/>
    </source>
</evidence>
<dbReference type="EMBL" id="JAGGLC010000002">
    <property type="protein sequence ID" value="MBP1986680.1"/>
    <property type="molecule type" value="Genomic_DNA"/>
</dbReference>
<evidence type="ECO:0000313" key="9">
    <source>
        <dbReference type="EMBL" id="MBP1986680.1"/>
    </source>
</evidence>
<keyword evidence="2" id="KW-1003">Cell membrane</keyword>
<keyword evidence="10" id="KW-1185">Reference proteome</keyword>
<feature type="transmembrane region" description="Helical" evidence="8">
    <location>
        <begin position="215"/>
        <end position="235"/>
    </location>
</feature>
<evidence type="ECO:0000256" key="4">
    <source>
        <dbReference type="ARBA" id="ARBA00022679"/>
    </source>
</evidence>
<keyword evidence="3" id="KW-0328">Glycosyltransferase</keyword>
<feature type="transmembrane region" description="Helical" evidence="8">
    <location>
        <begin position="94"/>
        <end position="115"/>
    </location>
</feature>
<evidence type="ECO:0000256" key="1">
    <source>
        <dbReference type="ARBA" id="ARBA00004651"/>
    </source>
</evidence>
<evidence type="ECO:0000256" key="5">
    <source>
        <dbReference type="ARBA" id="ARBA00022692"/>
    </source>
</evidence>
<evidence type="ECO:0000256" key="7">
    <source>
        <dbReference type="ARBA" id="ARBA00023136"/>
    </source>
</evidence>
<comment type="caution">
    <text evidence="9">The sequence shown here is derived from an EMBL/GenBank/DDBJ whole genome shotgun (WGS) entry which is preliminary data.</text>
</comment>
<evidence type="ECO:0000256" key="6">
    <source>
        <dbReference type="ARBA" id="ARBA00022989"/>
    </source>
</evidence>
<dbReference type="OrthoDB" id="242465at2157"/>
<feature type="transmembrane region" description="Helical" evidence="8">
    <location>
        <begin position="180"/>
        <end position="203"/>
    </location>
</feature>
<organism evidence="9 10">
    <name type="scientific">Halolamina salifodinae</name>
    <dbReference type="NCBI Taxonomy" id="1202767"/>
    <lineage>
        <taxon>Archaea</taxon>
        <taxon>Methanobacteriati</taxon>
        <taxon>Methanobacteriota</taxon>
        <taxon>Stenosarchaea group</taxon>
        <taxon>Halobacteria</taxon>
        <taxon>Halobacteriales</taxon>
        <taxon>Haloferacaceae</taxon>
    </lineage>
</organism>
<dbReference type="GO" id="GO:0008610">
    <property type="term" value="P:lipid biosynthetic process"/>
    <property type="evidence" value="ECO:0007669"/>
    <property type="project" value="UniProtKB-ARBA"/>
</dbReference>
<keyword evidence="6 8" id="KW-1133">Transmembrane helix</keyword>
<accession>A0A8T4GW50</accession>
<evidence type="ECO:0000313" key="10">
    <source>
        <dbReference type="Proteomes" id="UP000823736"/>
    </source>
</evidence>
<sequence>MRLDELALSRDDAPWLGAVLAAGLLTVTVYLATNPSPAYGAGLYLRIADAIAANGYAPPARIGGYTADGVPLAYPPLQFYVLAVLLDLGADPVALARFLPSVGVLGALVPVYLFARDHADSRLAGAAAGVAVALNPQLLQWHISAGGVVRAFAFCYALTAIYAGYHVFRGGSRRATLAGALAFGLTLLTHPTYSLFVVVTYLLLWGVRDRSLAGFGRGTAVGVGGAVVASPWLLWVTTTHGVDVLTDAAGTHGGIGGGAATIGFSATLLPLAGAAYLLAARREYFLAAWAAAAELLFAQPRFAFTVGSVVGAVAAVDVSARIRALDGSVSLPSLGTVDRCAAAAALCLVVASVGGGAYLAHEMTLTSDPSSPEFIDGEDIEAMAWAETETPPDASFVVIGDAAEWLPALADRTILVGPWGVEWDGPEAYEAQLTAFETLSRCDSADCVEAELAAVGTAPDYVYLPKGAYTVRGHREVTFGTLERSFAQDGDWERAYENEGVVVFRATD</sequence>
<dbReference type="AlphaFoldDB" id="A0A8T4GW50"/>
<comment type="subcellular location">
    <subcellularLocation>
        <location evidence="1">Cell membrane</location>
        <topology evidence="1">Multi-pass membrane protein</topology>
    </subcellularLocation>
</comment>
<keyword evidence="5 8" id="KW-0812">Transmembrane</keyword>
<dbReference type="PANTHER" id="PTHR33908:SF11">
    <property type="entry name" value="MEMBRANE PROTEIN"/>
    <property type="match status" value="1"/>
</dbReference>
<evidence type="ECO:0000256" key="2">
    <source>
        <dbReference type="ARBA" id="ARBA00022475"/>
    </source>
</evidence>
<keyword evidence="7 8" id="KW-0472">Membrane</keyword>
<protein>
    <recommendedName>
        <fullName evidence="11">Glycosyltransferase RgtA/B/C/D-like domain-containing protein</fullName>
    </recommendedName>
</protein>